<keyword evidence="1" id="KW-1133">Transmembrane helix</keyword>
<keyword evidence="1" id="KW-0472">Membrane</keyword>
<feature type="domain" description="CAAX prenyl protease 2/Lysostaphin resistance protein A-like" evidence="2">
    <location>
        <begin position="111"/>
        <end position="203"/>
    </location>
</feature>
<keyword evidence="4" id="KW-1185">Reference proteome</keyword>
<evidence type="ECO:0000313" key="3">
    <source>
        <dbReference type="EMBL" id="MET3616812.1"/>
    </source>
</evidence>
<gene>
    <name evidence="3" type="ORF">ABID14_000437</name>
</gene>
<keyword evidence="3" id="KW-0645">Protease</keyword>
<name>A0ABV2J7Q7_9FIRM</name>
<feature type="transmembrane region" description="Helical" evidence="1">
    <location>
        <begin position="52"/>
        <end position="71"/>
    </location>
</feature>
<keyword evidence="3" id="KW-0378">Hydrolase</keyword>
<proteinExistence type="predicted"/>
<protein>
    <submittedName>
        <fullName evidence="3">Membrane protease YdiL (CAAX protease family)</fullName>
    </submittedName>
</protein>
<feature type="transmembrane region" description="Helical" evidence="1">
    <location>
        <begin position="21"/>
        <end position="46"/>
    </location>
</feature>
<dbReference type="GO" id="GO:0006508">
    <property type="term" value="P:proteolysis"/>
    <property type="evidence" value="ECO:0007669"/>
    <property type="project" value="UniProtKB-KW"/>
</dbReference>
<evidence type="ECO:0000259" key="2">
    <source>
        <dbReference type="Pfam" id="PF02517"/>
    </source>
</evidence>
<dbReference type="RefSeq" id="WP_354366818.1">
    <property type="nucleotide sequence ID" value="NZ_JBEPMA010000002.1"/>
</dbReference>
<dbReference type="InterPro" id="IPR003675">
    <property type="entry name" value="Rce1/LyrA-like_dom"/>
</dbReference>
<feature type="transmembrane region" description="Helical" evidence="1">
    <location>
        <begin position="83"/>
        <end position="104"/>
    </location>
</feature>
<dbReference type="Pfam" id="PF02517">
    <property type="entry name" value="Rce1-like"/>
    <property type="match status" value="1"/>
</dbReference>
<feature type="transmembrane region" description="Helical" evidence="1">
    <location>
        <begin position="110"/>
        <end position="131"/>
    </location>
</feature>
<evidence type="ECO:0000256" key="1">
    <source>
        <dbReference type="SAM" id="Phobius"/>
    </source>
</evidence>
<accession>A0ABV2J7Q7</accession>
<dbReference type="Proteomes" id="UP001549162">
    <property type="component" value="Unassembled WGS sequence"/>
</dbReference>
<sequence>MEIERDKDYDLNFLDINEKNPLIIALALVVINLMSLLALIIFSSVLNVESPFLMMTLPTVISFLILPKILLKFLKVNDNLDIFRYLKTSILVFVLFLVFYIFTFSSKLDLNFVVFWIIHYLFVAIGEEYIYRHLLINLLGKKMSVLASCIVSSLVFAFILHNNEVLVTNLCYRLPLALLLSGIYVKTKSLSLTIVVHTIYNLIVMII</sequence>
<reference evidence="3 4" key="1">
    <citation type="submission" date="2024-06" db="EMBL/GenBank/DDBJ databases">
        <title>Genomic Encyclopedia of Type Strains, Phase IV (KMG-IV): sequencing the most valuable type-strain genomes for metagenomic binning, comparative biology and taxonomic classification.</title>
        <authorList>
            <person name="Goeker M."/>
        </authorList>
    </citation>
    <scope>NUCLEOTIDE SEQUENCE [LARGE SCALE GENOMIC DNA]</scope>
    <source>
        <strain evidence="3 4">DSM 21460</strain>
    </source>
</reference>
<dbReference type="GO" id="GO:0008233">
    <property type="term" value="F:peptidase activity"/>
    <property type="evidence" value="ECO:0007669"/>
    <property type="project" value="UniProtKB-KW"/>
</dbReference>
<evidence type="ECO:0000313" key="4">
    <source>
        <dbReference type="Proteomes" id="UP001549162"/>
    </source>
</evidence>
<feature type="transmembrane region" description="Helical" evidence="1">
    <location>
        <begin position="143"/>
        <end position="160"/>
    </location>
</feature>
<organism evidence="3 4">
    <name type="scientific">Peptoniphilus olsenii</name>
    <dbReference type="NCBI Taxonomy" id="411570"/>
    <lineage>
        <taxon>Bacteria</taxon>
        <taxon>Bacillati</taxon>
        <taxon>Bacillota</taxon>
        <taxon>Tissierellia</taxon>
        <taxon>Tissierellales</taxon>
        <taxon>Peptoniphilaceae</taxon>
        <taxon>Peptoniphilus</taxon>
    </lineage>
</organism>
<dbReference type="EMBL" id="JBEPMA010000002">
    <property type="protein sequence ID" value="MET3616812.1"/>
    <property type="molecule type" value="Genomic_DNA"/>
</dbReference>
<keyword evidence="1" id="KW-0812">Transmembrane</keyword>
<comment type="caution">
    <text evidence="3">The sequence shown here is derived from an EMBL/GenBank/DDBJ whole genome shotgun (WGS) entry which is preliminary data.</text>
</comment>